<dbReference type="PANTHER" id="PTHR10110:SF187">
    <property type="entry name" value="SODIUM_HYDROGEN EXCHANGER"/>
    <property type="match status" value="1"/>
</dbReference>
<keyword evidence="4 9" id="KW-1133">Transmembrane helix</keyword>
<evidence type="ECO:0000256" key="9">
    <source>
        <dbReference type="SAM" id="Phobius"/>
    </source>
</evidence>
<dbReference type="GO" id="GO:0015386">
    <property type="term" value="F:potassium:proton antiporter activity"/>
    <property type="evidence" value="ECO:0007669"/>
    <property type="project" value="TreeGrafter"/>
</dbReference>
<evidence type="ECO:0000256" key="1">
    <source>
        <dbReference type="ARBA" id="ARBA00004141"/>
    </source>
</evidence>
<gene>
    <name evidence="11" type="ORF">GPUH_LOCUS7296</name>
</gene>
<dbReference type="GO" id="GO:0051453">
    <property type="term" value="P:regulation of intracellular pH"/>
    <property type="evidence" value="ECO:0007669"/>
    <property type="project" value="TreeGrafter"/>
</dbReference>
<keyword evidence="6" id="KW-0406">Ion transport</keyword>
<dbReference type="GO" id="GO:0055037">
    <property type="term" value="C:recycling endosome"/>
    <property type="evidence" value="ECO:0007669"/>
    <property type="project" value="TreeGrafter"/>
</dbReference>
<dbReference type="InterPro" id="IPR018422">
    <property type="entry name" value="Cation/H_exchanger_CPA1"/>
</dbReference>
<keyword evidence="8" id="KW-0739">Sodium transport</keyword>
<keyword evidence="12" id="KW-1185">Reference proteome</keyword>
<feature type="domain" description="Cation/H+ exchanger transmembrane" evidence="10">
    <location>
        <begin position="6"/>
        <end position="89"/>
    </location>
</feature>
<dbReference type="GO" id="GO:0005886">
    <property type="term" value="C:plasma membrane"/>
    <property type="evidence" value="ECO:0007669"/>
    <property type="project" value="TreeGrafter"/>
</dbReference>
<dbReference type="InterPro" id="IPR006153">
    <property type="entry name" value="Cation/H_exchanger_TM"/>
</dbReference>
<evidence type="ECO:0000256" key="7">
    <source>
        <dbReference type="ARBA" id="ARBA00023136"/>
    </source>
</evidence>
<accession>A0A183DF08</accession>
<dbReference type="Pfam" id="PF00999">
    <property type="entry name" value="Na_H_Exchanger"/>
    <property type="match status" value="1"/>
</dbReference>
<dbReference type="OrthoDB" id="196264at2759"/>
<dbReference type="PRINTS" id="PR01084">
    <property type="entry name" value="NAHEXCHNGR"/>
</dbReference>
<evidence type="ECO:0000256" key="8">
    <source>
        <dbReference type="ARBA" id="ARBA00023201"/>
    </source>
</evidence>
<dbReference type="PANTHER" id="PTHR10110">
    <property type="entry name" value="SODIUM/HYDROGEN EXCHANGER"/>
    <property type="match status" value="1"/>
</dbReference>
<keyword evidence="7 9" id="KW-0472">Membrane</keyword>
<evidence type="ECO:0000313" key="12">
    <source>
        <dbReference type="Proteomes" id="UP000271098"/>
    </source>
</evidence>
<dbReference type="InterPro" id="IPR004709">
    <property type="entry name" value="NaH_exchanger"/>
</dbReference>
<dbReference type="EMBL" id="UYRT01018655">
    <property type="protein sequence ID" value="VDK57872.1"/>
    <property type="molecule type" value="Genomic_DNA"/>
</dbReference>
<sequence>MLHHSDTRHFFRNIGSILTFAFVGTTISAIVIGLSMYSLCWLFSSPFTFKELLFFGSLMSATDPGSLIIQIFRGKISTDINFVIFSTSFLLTK</sequence>
<keyword evidence="5" id="KW-0915">Sodium</keyword>
<evidence type="ECO:0000256" key="6">
    <source>
        <dbReference type="ARBA" id="ARBA00023065"/>
    </source>
</evidence>
<feature type="transmembrane region" description="Helical" evidence="9">
    <location>
        <begin position="20"/>
        <end position="43"/>
    </location>
</feature>
<keyword evidence="2" id="KW-0813">Transport</keyword>
<dbReference type="WBParaSite" id="GPUH_0000730801-mRNA-1">
    <property type="protein sequence ID" value="GPUH_0000730801-mRNA-1"/>
    <property type="gene ID" value="GPUH_0000730801"/>
</dbReference>
<organism evidence="13">
    <name type="scientific">Gongylonema pulchrum</name>
    <dbReference type="NCBI Taxonomy" id="637853"/>
    <lineage>
        <taxon>Eukaryota</taxon>
        <taxon>Metazoa</taxon>
        <taxon>Ecdysozoa</taxon>
        <taxon>Nematoda</taxon>
        <taxon>Chromadorea</taxon>
        <taxon>Rhabditida</taxon>
        <taxon>Spirurina</taxon>
        <taxon>Spiruromorpha</taxon>
        <taxon>Spiruroidea</taxon>
        <taxon>Gongylonematidae</taxon>
        <taxon>Gongylonema</taxon>
    </lineage>
</organism>
<dbReference type="AlphaFoldDB" id="A0A183DF08"/>
<protein>
    <submittedName>
        <fullName evidence="13">Na_H_Exchanger domain-containing protein</fullName>
    </submittedName>
</protein>
<evidence type="ECO:0000256" key="4">
    <source>
        <dbReference type="ARBA" id="ARBA00022989"/>
    </source>
</evidence>
<name>A0A183DF08_9BILA</name>
<evidence type="ECO:0000259" key="10">
    <source>
        <dbReference type="Pfam" id="PF00999"/>
    </source>
</evidence>
<dbReference type="GO" id="GO:0098719">
    <property type="term" value="P:sodium ion import across plasma membrane"/>
    <property type="evidence" value="ECO:0007669"/>
    <property type="project" value="TreeGrafter"/>
</dbReference>
<evidence type="ECO:0000256" key="3">
    <source>
        <dbReference type="ARBA" id="ARBA00022692"/>
    </source>
</evidence>
<keyword evidence="3 9" id="KW-0812">Transmembrane</keyword>
<evidence type="ECO:0000256" key="2">
    <source>
        <dbReference type="ARBA" id="ARBA00022448"/>
    </source>
</evidence>
<evidence type="ECO:0000256" key="5">
    <source>
        <dbReference type="ARBA" id="ARBA00023053"/>
    </source>
</evidence>
<comment type="subcellular location">
    <subcellularLocation>
        <location evidence="1">Membrane</location>
        <topology evidence="1">Multi-pass membrane protein</topology>
    </subcellularLocation>
</comment>
<proteinExistence type="predicted"/>
<dbReference type="Proteomes" id="UP000271098">
    <property type="component" value="Unassembled WGS sequence"/>
</dbReference>
<reference evidence="13" key="1">
    <citation type="submission" date="2016-06" db="UniProtKB">
        <authorList>
            <consortium name="WormBaseParasite"/>
        </authorList>
    </citation>
    <scope>IDENTIFICATION</scope>
</reference>
<evidence type="ECO:0000313" key="13">
    <source>
        <dbReference type="WBParaSite" id="GPUH_0000730801-mRNA-1"/>
    </source>
</evidence>
<dbReference type="GO" id="GO:0015385">
    <property type="term" value="F:sodium:proton antiporter activity"/>
    <property type="evidence" value="ECO:0007669"/>
    <property type="project" value="InterPro"/>
</dbReference>
<reference evidence="11 12" key="2">
    <citation type="submission" date="2018-11" db="EMBL/GenBank/DDBJ databases">
        <authorList>
            <consortium name="Pathogen Informatics"/>
        </authorList>
    </citation>
    <scope>NUCLEOTIDE SEQUENCE [LARGE SCALE GENOMIC DNA]</scope>
</reference>
<evidence type="ECO:0000313" key="11">
    <source>
        <dbReference type="EMBL" id="VDK57872.1"/>
    </source>
</evidence>